<dbReference type="AlphaFoldDB" id="A0A5R9Q9Y9"/>
<dbReference type="InterPro" id="IPR019108">
    <property type="entry name" value="Caa3_assmbl_CtaG-rel"/>
</dbReference>
<dbReference type="Proteomes" id="UP000306753">
    <property type="component" value="Unassembled WGS sequence"/>
</dbReference>
<evidence type="ECO:0000313" key="7">
    <source>
        <dbReference type="EMBL" id="TLX61891.1"/>
    </source>
</evidence>
<evidence type="ECO:0000256" key="5">
    <source>
        <dbReference type="ARBA" id="ARBA00023136"/>
    </source>
</evidence>
<feature type="transmembrane region" description="Helical" evidence="6">
    <location>
        <begin position="226"/>
        <end position="245"/>
    </location>
</feature>
<comment type="caution">
    <text evidence="7">The sequence shown here is derived from an EMBL/GenBank/DDBJ whole genome shotgun (WGS) entry which is preliminary data.</text>
</comment>
<proteinExistence type="predicted"/>
<accession>A0A5R9Q9Y9</accession>
<keyword evidence="4 6" id="KW-1133">Transmembrane helix</keyword>
<evidence type="ECO:0000256" key="4">
    <source>
        <dbReference type="ARBA" id="ARBA00022989"/>
    </source>
</evidence>
<evidence type="ECO:0000256" key="6">
    <source>
        <dbReference type="SAM" id="Phobius"/>
    </source>
</evidence>
<evidence type="ECO:0000256" key="3">
    <source>
        <dbReference type="ARBA" id="ARBA00022692"/>
    </source>
</evidence>
<keyword evidence="3 6" id="KW-0812">Transmembrane</keyword>
<reference evidence="7 8" key="1">
    <citation type="journal article" date="2017" name="Eur. J. Clin. Microbiol. Infect. Dis.">
        <title>Uncommonly isolated clinical Pseudomonas: identification and phylogenetic assignation.</title>
        <authorList>
            <person name="Mulet M."/>
            <person name="Gomila M."/>
            <person name="Ramirez A."/>
            <person name="Cardew S."/>
            <person name="Moore E.R."/>
            <person name="Lalucat J."/>
            <person name="Garcia-Valdes E."/>
        </authorList>
    </citation>
    <scope>NUCLEOTIDE SEQUENCE [LARGE SCALE GENOMIC DNA]</scope>
    <source>
        <strain evidence="7 8">SD129</strain>
    </source>
</reference>
<evidence type="ECO:0000256" key="2">
    <source>
        <dbReference type="ARBA" id="ARBA00022475"/>
    </source>
</evidence>
<dbReference type="EMBL" id="QLAG01000031">
    <property type="protein sequence ID" value="TLX61891.1"/>
    <property type="molecule type" value="Genomic_DNA"/>
</dbReference>
<keyword evidence="5 6" id="KW-0472">Membrane</keyword>
<dbReference type="Pfam" id="PF09678">
    <property type="entry name" value="Caa3_CtaG"/>
    <property type="match status" value="1"/>
</dbReference>
<feature type="transmembrane region" description="Helical" evidence="6">
    <location>
        <begin position="44"/>
        <end position="65"/>
    </location>
</feature>
<evidence type="ECO:0000313" key="8">
    <source>
        <dbReference type="Proteomes" id="UP000306753"/>
    </source>
</evidence>
<organism evidence="7 8">
    <name type="scientific">Stutzerimonas nosocomialis</name>
    <dbReference type="NCBI Taxonomy" id="1056496"/>
    <lineage>
        <taxon>Bacteria</taxon>
        <taxon>Pseudomonadati</taxon>
        <taxon>Pseudomonadota</taxon>
        <taxon>Gammaproteobacteria</taxon>
        <taxon>Pseudomonadales</taxon>
        <taxon>Pseudomonadaceae</taxon>
        <taxon>Stutzerimonas</taxon>
    </lineage>
</organism>
<protein>
    <submittedName>
        <fullName evidence="7">Cytochrome c oxidase assembly protein</fullName>
    </submittedName>
</protein>
<name>A0A5R9Q9Y9_9GAMM</name>
<comment type="subcellular location">
    <subcellularLocation>
        <location evidence="1">Cell membrane</location>
        <topology evidence="1">Multi-pass membrane protein</topology>
    </subcellularLocation>
</comment>
<evidence type="ECO:0000256" key="1">
    <source>
        <dbReference type="ARBA" id="ARBA00004651"/>
    </source>
</evidence>
<sequence>MAAGAGLVAHAFAWLLPTLLLGLYLGGVVVRVRDGGQWGRGRLLCFVVGCALLVLALWPPLMAWAHADPRGHMVQHLLLGMFAPIALMLGRPLSLLLRTLPQRHGRRAALLLGSPPMVALTHPVTALLLDVGGLYLLYLTPLFAASLDHALLGGWLHLHVLLAGYLFAWSIAGPDPAPARPGFALRLGVLFVAIAAHGILAKLMYGYGFPRGTAFVPEQLEAAARLMYYGGSLAELLLVALLFAGRPGRRWRAGMLASPGLPR</sequence>
<dbReference type="GO" id="GO:0005886">
    <property type="term" value="C:plasma membrane"/>
    <property type="evidence" value="ECO:0007669"/>
    <property type="project" value="UniProtKB-SubCell"/>
</dbReference>
<keyword evidence="8" id="KW-1185">Reference proteome</keyword>
<feature type="transmembrane region" description="Helical" evidence="6">
    <location>
        <begin position="12"/>
        <end position="32"/>
    </location>
</feature>
<gene>
    <name evidence="7" type="ORF">DN820_19060</name>
</gene>
<keyword evidence="2" id="KW-1003">Cell membrane</keyword>
<feature type="transmembrane region" description="Helical" evidence="6">
    <location>
        <begin position="77"/>
        <end position="97"/>
    </location>
</feature>
<feature type="transmembrane region" description="Helical" evidence="6">
    <location>
        <begin position="183"/>
        <end position="206"/>
    </location>
</feature>
<feature type="transmembrane region" description="Helical" evidence="6">
    <location>
        <begin position="118"/>
        <end position="138"/>
    </location>
</feature>
<feature type="transmembrane region" description="Helical" evidence="6">
    <location>
        <begin position="150"/>
        <end position="171"/>
    </location>
</feature>